<dbReference type="Gene3D" id="3.40.50.620">
    <property type="entry name" value="HUPs"/>
    <property type="match status" value="1"/>
</dbReference>
<evidence type="ECO:0000313" key="3">
    <source>
        <dbReference type="Proteomes" id="UP001158045"/>
    </source>
</evidence>
<name>A0ABT6NC19_9FIRM</name>
<dbReference type="InterPro" id="IPR052188">
    <property type="entry name" value="Ni-pincer_cofactor_biosynth"/>
</dbReference>
<dbReference type="EMBL" id="JARYZI010000004">
    <property type="protein sequence ID" value="MDH8677954.1"/>
    <property type="molecule type" value="Genomic_DNA"/>
</dbReference>
<protein>
    <submittedName>
        <fullName evidence="2">ATP-dependent sacrificial sulfur transferase LarE</fullName>
    </submittedName>
</protein>
<dbReference type="Pfam" id="PF02540">
    <property type="entry name" value="NAD_synthase"/>
    <property type="match status" value="1"/>
</dbReference>
<organism evidence="2 3">
    <name type="scientific">Fusibacter bizertensis</name>
    <dbReference type="NCBI Taxonomy" id="1488331"/>
    <lineage>
        <taxon>Bacteria</taxon>
        <taxon>Bacillati</taxon>
        <taxon>Bacillota</taxon>
        <taxon>Clostridia</taxon>
        <taxon>Eubacteriales</taxon>
        <taxon>Eubacteriales Family XII. Incertae Sedis</taxon>
        <taxon>Fusibacter</taxon>
    </lineage>
</organism>
<sequence>MCEVIEQYPGLVVAFSGGVDSTFLIKVASELLGEKAIALTVISPYIAQWEIEEAKELTQQLGINHRFIEVGIPEEIKNNPVDRCYLCKGKIFSTIKAFAREVGIDFVADGSNFDDTKDYRPGMRALAELEIQSPLMTCEVTKDEIRAWSKLLALETWNKPPYACLLTRLPYDTLVDVSELRMIEAAESYLIGRGIRAVRVRKHGSIARIEIETREIDKVFNLQTMREISEKIKSFGFEYVTLDLEGYTMGSFNRNVGK</sequence>
<dbReference type="InterPro" id="IPR005232">
    <property type="entry name" value="LarE"/>
</dbReference>
<dbReference type="SUPFAM" id="SSF52402">
    <property type="entry name" value="Adenine nucleotide alpha hydrolases-like"/>
    <property type="match status" value="1"/>
</dbReference>
<dbReference type="NCBIfam" id="TIGR00268">
    <property type="entry name" value="ATP-dependent sacrificial sulfur transferase LarE"/>
    <property type="match status" value="1"/>
</dbReference>
<reference evidence="2 3" key="1">
    <citation type="submission" date="2023-04" db="EMBL/GenBank/DDBJ databases">
        <title>Fusibacter bizertensis strain WBS, isolated from littoral bottom sediments of the Arctic seas - biochemical and genomic analysis.</title>
        <authorList>
            <person name="Brioukhanov A.L."/>
        </authorList>
    </citation>
    <scope>NUCLEOTIDE SEQUENCE [LARGE SCALE GENOMIC DNA]</scope>
    <source>
        <strain evidence="2 3">WBS</strain>
    </source>
</reference>
<dbReference type="Proteomes" id="UP001158045">
    <property type="component" value="Unassembled WGS sequence"/>
</dbReference>
<feature type="domain" description="NAD/GMP synthase" evidence="1">
    <location>
        <begin position="9"/>
        <end position="71"/>
    </location>
</feature>
<dbReference type="InterPro" id="IPR014729">
    <property type="entry name" value="Rossmann-like_a/b/a_fold"/>
</dbReference>
<dbReference type="PIRSF" id="PIRSF006661">
    <property type="entry name" value="PP-lp_UCP006661"/>
    <property type="match status" value="1"/>
</dbReference>
<dbReference type="PANTHER" id="PTHR43169">
    <property type="entry name" value="EXSB FAMILY PROTEIN"/>
    <property type="match status" value="1"/>
</dbReference>
<dbReference type="InterPro" id="IPR022310">
    <property type="entry name" value="NAD/GMP_synthase"/>
</dbReference>
<keyword evidence="3" id="KW-1185">Reference proteome</keyword>
<comment type="caution">
    <text evidence="2">The sequence shown here is derived from an EMBL/GenBank/DDBJ whole genome shotgun (WGS) entry which is preliminary data.</text>
</comment>
<dbReference type="GO" id="GO:0016740">
    <property type="term" value="F:transferase activity"/>
    <property type="evidence" value="ECO:0007669"/>
    <property type="project" value="UniProtKB-KW"/>
</dbReference>
<evidence type="ECO:0000259" key="1">
    <source>
        <dbReference type="Pfam" id="PF02540"/>
    </source>
</evidence>
<dbReference type="PANTHER" id="PTHR43169:SF2">
    <property type="entry name" value="NAD_GMP SYNTHASE DOMAIN-CONTAINING PROTEIN"/>
    <property type="match status" value="1"/>
</dbReference>
<proteinExistence type="predicted"/>
<accession>A0ABT6NC19</accession>
<dbReference type="RefSeq" id="WP_281094038.1">
    <property type="nucleotide sequence ID" value="NZ_JARYZI010000004.1"/>
</dbReference>
<dbReference type="CDD" id="cd01990">
    <property type="entry name" value="LarE-like"/>
    <property type="match status" value="1"/>
</dbReference>
<evidence type="ECO:0000313" key="2">
    <source>
        <dbReference type="EMBL" id="MDH8677954.1"/>
    </source>
</evidence>
<keyword evidence="2" id="KW-0808">Transferase</keyword>
<gene>
    <name evidence="2" type="primary">larE</name>
    <name evidence="2" type="ORF">QE109_07330</name>
</gene>